<dbReference type="Gene3D" id="3.40.50.300">
    <property type="entry name" value="P-loop containing nucleotide triphosphate hydrolases"/>
    <property type="match status" value="1"/>
</dbReference>
<reference evidence="1 2" key="1">
    <citation type="submission" date="2018-05" db="EMBL/GenBank/DDBJ databases">
        <title>Reference genomes for bee gut microbiota database.</title>
        <authorList>
            <person name="Ellegaard K.M."/>
        </authorList>
    </citation>
    <scope>NUCLEOTIDE SEQUENCE [LARGE SCALE GENOMIC DNA]</scope>
    <source>
        <strain evidence="1 2">ESL0284</strain>
    </source>
</reference>
<dbReference type="PANTHER" id="PTHR24220">
    <property type="entry name" value="IMPORT ATP-BINDING PROTEIN"/>
    <property type="match status" value="1"/>
</dbReference>
<keyword evidence="1" id="KW-0067">ATP-binding</keyword>
<dbReference type="RefSeq" id="WP_110438850.1">
    <property type="nucleotide sequence ID" value="NZ_CP046393.1"/>
</dbReference>
<dbReference type="EMBL" id="QGLT01000002">
    <property type="protein sequence ID" value="PXZ00708.1"/>
    <property type="molecule type" value="Genomic_DNA"/>
</dbReference>
<name>A0A318MX59_9PROT</name>
<comment type="caution">
    <text evidence="1">The sequence shown here is derived from an EMBL/GenBank/DDBJ whole genome shotgun (WGS) entry which is preliminary data.</text>
</comment>
<keyword evidence="2" id="KW-1185">Reference proteome</keyword>
<accession>A0A318MX59</accession>
<sequence length="229" mass="25864">MVDKILLNIDNAKPSFEESALPYVPYNLKLRAGECIIVETGSMELSTALADLCSGIVKLDEGSVKFEGMEWSSLNEPRLSALRGRIGRIFQQGGWVDMYPVAINILMPMLHHSSLAIDKLTKQALTLCRIFGLPGLPMDTPRHMMPVDLHRAACVRALLGNPDLILLEHPFEGFSEDLLFPLFEMLNTAQNKGAGVICFTQQFSLWNYYRERVTHWMRLQEKGLTLENQ</sequence>
<protein>
    <submittedName>
        <fullName evidence="1">ABC transporter ATP-binding protein</fullName>
    </submittedName>
</protein>
<gene>
    <name evidence="1" type="ORF">DK869_04745</name>
</gene>
<dbReference type="OrthoDB" id="7277945at2"/>
<evidence type="ECO:0000313" key="2">
    <source>
        <dbReference type="Proteomes" id="UP000247565"/>
    </source>
</evidence>
<dbReference type="InterPro" id="IPR015854">
    <property type="entry name" value="ABC_transpr_LolD-like"/>
</dbReference>
<dbReference type="GO" id="GO:0022857">
    <property type="term" value="F:transmembrane transporter activity"/>
    <property type="evidence" value="ECO:0007669"/>
    <property type="project" value="TreeGrafter"/>
</dbReference>
<organism evidence="1 2">
    <name type="scientific">Commensalibacter melissae</name>
    <dbReference type="NCBI Taxonomy" id="2070537"/>
    <lineage>
        <taxon>Bacteria</taxon>
        <taxon>Pseudomonadati</taxon>
        <taxon>Pseudomonadota</taxon>
        <taxon>Alphaproteobacteria</taxon>
        <taxon>Acetobacterales</taxon>
        <taxon>Acetobacteraceae</taxon>
    </lineage>
</organism>
<keyword evidence="1" id="KW-0547">Nucleotide-binding</keyword>
<dbReference type="GO" id="GO:0005886">
    <property type="term" value="C:plasma membrane"/>
    <property type="evidence" value="ECO:0007669"/>
    <property type="project" value="TreeGrafter"/>
</dbReference>
<dbReference type="InterPro" id="IPR027417">
    <property type="entry name" value="P-loop_NTPase"/>
</dbReference>
<dbReference type="PANTHER" id="PTHR24220:SF86">
    <property type="entry name" value="ABC TRANSPORTER ABCH.1"/>
    <property type="match status" value="1"/>
</dbReference>
<dbReference type="Proteomes" id="UP000247565">
    <property type="component" value="Unassembled WGS sequence"/>
</dbReference>
<dbReference type="AlphaFoldDB" id="A0A318MX59"/>
<dbReference type="GO" id="GO:0005524">
    <property type="term" value="F:ATP binding"/>
    <property type="evidence" value="ECO:0007669"/>
    <property type="project" value="UniProtKB-KW"/>
</dbReference>
<proteinExistence type="predicted"/>
<dbReference type="SUPFAM" id="SSF52540">
    <property type="entry name" value="P-loop containing nucleoside triphosphate hydrolases"/>
    <property type="match status" value="1"/>
</dbReference>
<evidence type="ECO:0000313" key="1">
    <source>
        <dbReference type="EMBL" id="PXZ00708.1"/>
    </source>
</evidence>